<evidence type="ECO:0008006" key="4">
    <source>
        <dbReference type="Google" id="ProtNLM"/>
    </source>
</evidence>
<gene>
    <name evidence="2" type="ORF">VLY81_10330</name>
</gene>
<evidence type="ECO:0000256" key="1">
    <source>
        <dbReference type="SAM" id="SignalP"/>
    </source>
</evidence>
<keyword evidence="3" id="KW-1185">Reference proteome</keyword>
<reference evidence="3" key="1">
    <citation type="submission" date="2023-12" db="EMBL/GenBank/DDBJ databases">
        <title>Novel isolates from deep terrestrial aquifers shed light on the physiology and ecology of the class Limnochordia.</title>
        <authorList>
            <person name="Karnachuk O.V."/>
            <person name="Lukina A.P."/>
            <person name="Avakyan M.R."/>
            <person name="Kadnikov V."/>
            <person name="Begmatov S."/>
            <person name="Beletsky A.V."/>
            <person name="Mardanov A.V."/>
            <person name="Ravin N.V."/>
        </authorList>
    </citation>
    <scope>NUCLEOTIDE SEQUENCE [LARGE SCALE GENOMIC DNA]</scope>
    <source>
        <strain evidence="3">LN</strain>
    </source>
</reference>
<dbReference type="Proteomes" id="UP001333102">
    <property type="component" value="Chromosome"/>
</dbReference>
<keyword evidence="1" id="KW-0732">Signal</keyword>
<feature type="signal peptide" evidence="1">
    <location>
        <begin position="1"/>
        <end position="25"/>
    </location>
</feature>
<dbReference type="RefSeq" id="WP_324668085.1">
    <property type="nucleotide sequence ID" value="NZ_CP141614.1"/>
</dbReference>
<name>A0ABZ1BMC4_9FIRM</name>
<feature type="chain" id="PRO_5046606165" description="PorV/PorQ family protein" evidence="1">
    <location>
        <begin position="26"/>
        <end position="315"/>
    </location>
</feature>
<dbReference type="EMBL" id="CP141614">
    <property type="protein sequence ID" value="WRP13829.1"/>
    <property type="molecule type" value="Genomic_DNA"/>
</dbReference>
<evidence type="ECO:0000313" key="3">
    <source>
        <dbReference type="Proteomes" id="UP001333102"/>
    </source>
</evidence>
<dbReference type="Gene3D" id="2.40.160.60">
    <property type="entry name" value="Outer membrane protein transport protein (OMPP1/FadL/TodX)"/>
    <property type="match status" value="1"/>
</dbReference>
<protein>
    <recommendedName>
        <fullName evidence="4">PorV/PorQ family protein</fullName>
    </recommendedName>
</protein>
<organism evidence="2 3">
    <name type="scientific">Geochorda subterranea</name>
    <dbReference type="NCBI Taxonomy" id="3109564"/>
    <lineage>
        <taxon>Bacteria</taxon>
        <taxon>Bacillati</taxon>
        <taxon>Bacillota</taxon>
        <taxon>Limnochordia</taxon>
        <taxon>Limnochordales</taxon>
        <taxon>Geochordaceae</taxon>
        <taxon>Geochorda</taxon>
    </lineage>
</organism>
<accession>A0ABZ1BMC4</accession>
<sequence length="315" mass="31622">MTGMRSKWALALAMVAVLAVGPAVAAADGDGTVVGAGAIFQIGAGARPLALGGAFAGVSEDENALFYNPAGLATLGRPGLTSFYSTQYQVVGYGALGLALRKLGVGALYLNSPGIPGAGEGGEILPNFAYSNLAGLVGAATELGPVAVGVRGKYLLVRSAELVGGDEPDLGPAQGTGAALDAGALVQLGPVRLGLVVENAVATPIRYSTGAVEAWERRLVAGASVRLRSLLLAADVESVGGHSQYYHAGAELGLGLLALRGGITAPMGGDGEDAADSRELTAGIGLRLGSLQVDYAYLMPATLPDSHRLSLALRF</sequence>
<proteinExistence type="predicted"/>
<evidence type="ECO:0000313" key="2">
    <source>
        <dbReference type="EMBL" id="WRP13829.1"/>
    </source>
</evidence>